<name>A0AAV4CJ73_9GAST</name>
<reference evidence="2 3" key="1">
    <citation type="journal article" date="2021" name="Elife">
        <title>Chloroplast acquisition without the gene transfer in kleptoplastic sea slugs, Plakobranchus ocellatus.</title>
        <authorList>
            <person name="Maeda T."/>
            <person name="Takahashi S."/>
            <person name="Yoshida T."/>
            <person name="Shimamura S."/>
            <person name="Takaki Y."/>
            <person name="Nagai Y."/>
            <person name="Toyoda A."/>
            <person name="Suzuki Y."/>
            <person name="Arimoto A."/>
            <person name="Ishii H."/>
            <person name="Satoh N."/>
            <person name="Nishiyama T."/>
            <person name="Hasebe M."/>
            <person name="Maruyama T."/>
            <person name="Minagawa J."/>
            <person name="Obokata J."/>
            <person name="Shigenobu S."/>
        </authorList>
    </citation>
    <scope>NUCLEOTIDE SEQUENCE [LARGE SCALE GENOMIC DNA]</scope>
</reference>
<dbReference type="Proteomes" id="UP000735302">
    <property type="component" value="Unassembled WGS sequence"/>
</dbReference>
<dbReference type="EMBL" id="BLXT01006291">
    <property type="protein sequence ID" value="GFO30899.1"/>
    <property type="molecule type" value="Genomic_DNA"/>
</dbReference>
<dbReference type="AlphaFoldDB" id="A0AAV4CJ73"/>
<keyword evidence="3" id="KW-1185">Reference proteome</keyword>
<protein>
    <submittedName>
        <fullName evidence="2">Uncharacterized protein</fullName>
    </submittedName>
</protein>
<organism evidence="2 3">
    <name type="scientific">Plakobranchus ocellatus</name>
    <dbReference type="NCBI Taxonomy" id="259542"/>
    <lineage>
        <taxon>Eukaryota</taxon>
        <taxon>Metazoa</taxon>
        <taxon>Spiralia</taxon>
        <taxon>Lophotrochozoa</taxon>
        <taxon>Mollusca</taxon>
        <taxon>Gastropoda</taxon>
        <taxon>Heterobranchia</taxon>
        <taxon>Euthyneura</taxon>
        <taxon>Panpulmonata</taxon>
        <taxon>Sacoglossa</taxon>
        <taxon>Placobranchoidea</taxon>
        <taxon>Plakobranchidae</taxon>
        <taxon>Plakobranchus</taxon>
    </lineage>
</organism>
<feature type="region of interest" description="Disordered" evidence="1">
    <location>
        <begin position="80"/>
        <end position="137"/>
    </location>
</feature>
<evidence type="ECO:0000313" key="2">
    <source>
        <dbReference type="EMBL" id="GFO30899.1"/>
    </source>
</evidence>
<evidence type="ECO:0000313" key="3">
    <source>
        <dbReference type="Proteomes" id="UP000735302"/>
    </source>
</evidence>
<sequence>MDPQSRFVVSENDDDNVNDDEEDNDDGSLDDEDDDDDENIDDDDVYDEDEYNDNGGVVHDDDYDDDMIVVVVMMVIVGKVMKPESRSNQSPKQGNLRLPGPLSVQGAGGGTRTRDRGVPANLRADSLAIVPPTSPIK</sequence>
<accession>A0AAV4CJ73</accession>
<comment type="caution">
    <text evidence="2">The sequence shown here is derived from an EMBL/GenBank/DDBJ whole genome shotgun (WGS) entry which is preliminary data.</text>
</comment>
<evidence type="ECO:0000256" key="1">
    <source>
        <dbReference type="SAM" id="MobiDB-lite"/>
    </source>
</evidence>
<feature type="compositionally biased region" description="Acidic residues" evidence="1">
    <location>
        <begin position="11"/>
        <end position="52"/>
    </location>
</feature>
<feature type="region of interest" description="Disordered" evidence="1">
    <location>
        <begin position="1"/>
        <end position="61"/>
    </location>
</feature>
<gene>
    <name evidence="2" type="ORF">PoB_005740400</name>
</gene>
<proteinExistence type="predicted"/>